<dbReference type="Proteomes" id="UP000076154">
    <property type="component" value="Unassembled WGS sequence"/>
</dbReference>
<keyword evidence="4" id="KW-1185">Reference proteome</keyword>
<comment type="caution">
    <text evidence="3">The sequence shown here is derived from an EMBL/GenBank/DDBJ whole genome shotgun (WGS) entry which is preliminary data.</text>
</comment>
<accession>A0A369J930</accession>
<evidence type="ECO:0000256" key="1">
    <source>
        <dbReference type="SAM" id="MobiDB-lite"/>
    </source>
</evidence>
<evidence type="ECO:0000313" key="4">
    <source>
        <dbReference type="Proteomes" id="UP000076154"/>
    </source>
</evidence>
<dbReference type="GO" id="GO:0004672">
    <property type="term" value="F:protein kinase activity"/>
    <property type="evidence" value="ECO:0007669"/>
    <property type="project" value="InterPro"/>
</dbReference>
<proteinExistence type="predicted"/>
<dbReference type="InterPro" id="IPR011009">
    <property type="entry name" value="Kinase-like_dom_sf"/>
</dbReference>
<dbReference type="InParanoid" id="A0A369J930"/>
<feature type="compositionally biased region" description="Low complexity" evidence="1">
    <location>
        <begin position="728"/>
        <end position="742"/>
    </location>
</feature>
<name>A0A369J930_HYPMA</name>
<evidence type="ECO:0000259" key="2">
    <source>
        <dbReference type="PROSITE" id="PS50011"/>
    </source>
</evidence>
<dbReference type="OrthoDB" id="2521594at2759"/>
<dbReference type="AlphaFoldDB" id="A0A369J930"/>
<dbReference type="GO" id="GO:0005524">
    <property type="term" value="F:ATP binding"/>
    <property type="evidence" value="ECO:0007669"/>
    <property type="project" value="InterPro"/>
</dbReference>
<dbReference type="Gene3D" id="3.30.200.20">
    <property type="entry name" value="Phosphorylase Kinase, domain 1"/>
    <property type="match status" value="1"/>
</dbReference>
<reference evidence="3" key="1">
    <citation type="submission" date="2018-04" db="EMBL/GenBank/DDBJ databases">
        <title>Whole genome sequencing of Hypsizygus marmoreus.</title>
        <authorList>
            <person name="Choi I.-G."/>
            <person name="Min B."/>
            <person name="Kim J.-G."/>
            <person name="Kim S."/>
            <person name="Oh Y.-L."/>
            <person name="Kong W.-S."/>
            <person name="Park H."/>
            <person name="Jeong J."/>
            <person name="Song E.-S."/>
        </authorList>
    </citation>
    <scope>NUCLEOTIDE SEQUENCE [LARGE SCALE GENOMIC DNA]</scope>
    <source>
        <strain evidence="3">51987-8</strain>
    </source>
</reference>
<dbReference type="EMBL" id="LUEZ02000137">
    <property type="protein sequence ID" value="RDB15954.1"/>
    <property type="molecule type" value="Genomic_DNA"/>
</dbReference>
<dbReference type="STRING" id="39966.A0A369J930"/>
<dbReference type="Pfam" id="PF00069">
    <property type="entry name" value="Pkinase"/>
    <property type="match status" value="1"/>
</dbReference>
<gene>
    <name evidence="3" type="ORF">Hypma_003553</name>
</gene>
<dbReference type="InterPro" id="IPR000719">
    <property type="entry name" value="Prot_kinase_dom"/>
</dbReference>
<organism evidence="3 4">
    <name type="scientific">Hypsizygus marmoreus</name>
    <name type="common">White beech mushroom</name>
    <name type="synonym">Agaricus marmoreus</name>
    <dbReference type="NCBI Taxonomy" id="39966"/>
    <lineage>
        <taxon>Eukaryota</taxon>
        <taxon>Fungi</taxon>
        <taxon>Dikarya</taxon>
        <taxon>Basidiomycota</taxon>
        <taxon>Agaricomycotina</taxon>
        <taxon>Agaricomycetes</taxon>
        <taxon>Agaricomycetidae</taxon>
        <taxon>Agaricales</taxon>
        <taxon>Tricholomatineae</taxon>
        <taxon>Lyophyllaceae</taxon>
        <taxon>Hypsizygus</taxon>
    </lineage>
</organism>
<sequence length="755" mass="84493">MDDRLQAAYAELDRQISLLLAYNPPALQANPKSACPKLRAALPFYDQHLDNRLTLKKVTLVPSLPTDLSELVDRAFQQAHDHKVHRLPPIHPVDDDFPTEAARNFHHPKNPISDARAVAQAYQMATANSCGVFASMLTWHPRATKWLTILAYNRMRIGRYQQLHALDEDYSLTFRFDDDGAVEVPAIVLESMDQVAQADLKQVARRFPRLAVWQFFVVSEEAEDALRAMDGVASQPTFNHERCHTIGYLVPDIIIPRPPDALQMAISIPASASTAATATLVEISKTRDRTGGPRRSARMMAKNSLKLQQNKRTKATVNKVSTVAKTLTSSEVAPQAHHWTDITISARESASKTDNSLNLAGSLIQHAWSRAVERDSSFIIFNCGNFERIGFRNRSNQTLYISELIDVTRCNNPGYGKLHVGLYTSIMKDAIDRSRQQVQRELDIESKPQKKRRHDKMELPVLRKRPKTRAVVAKERALKLERQNVQKAIILEATSRKLILLRIRYSHFNSPAPAPFLRIGTVPETTYRPHEYMSLTINSTIAAGATGDVHAATLELLASTGKTLHQEVVVKLAFDKAQRKRMRHEFTVYRHMIDSDVRGIPHVYGLFEDAESKALALVMSHVGLSVWDRRPDKQKSKFTVSTSEGNAFLDVLKGIHLAGVRHRDLRPENLAVDDDNVVTIFDFDRAELNASEGSRERELKHLMDLVNGKYTPPGEVASLRTPDERSRSPSGSSSEGADSSSSKLPTPSDASASSD</sequence>
<protein>
    <recommendedName>
        <fullName evidence="2">Protein kinase domain-containing protein</fullName>
    </recommendedName>
</protein>
<feature type="domain" description="Protein kinase" evidence="2">
    <location>
        <begin position="535"/>
        <end position="755"/>
    </location>
</feature>
<feature type="compositionally biased region" description="Polar residues" evidence="1">
    <location>
        <begin position="743"/>
        <end position="755"/>
    </location>
</feature>
<dbReference type="Gene3D" id="1.10.510.10">
    <property type="entry name" value="Transferase(Phosphotransferase) domain 1"/>
    <property type="match status" value="1"/>
</dbReference>
<dbReference type="SUPFAM" id="SSF56112">
    <property type="entry name" value="Protein kinase-like (PK-like)"/>
    <property type="match status" value="1"/>
</dbReference>
<feature type="region of interest" description="Disordered" evidence="1">
    <location>
        <begin position="704"/>
        <end position="755"/>
    </location>
</feature>
<dbReference type="PROSITE" id="PS50011">
    <property type="entry name" value="PROTEIN_KINASE_DOM"/>
    <property type="match status" value="1"/>
</dbReference>
<dbReference type="SMART" id="SM00220">
    <property type="entry name" value="S_TKc"/>
    <property type="match status" value="1"/>
</dbReference>
<evidence type="ECO:0000313" key="3">
    <source>
        <dbReference type="EMBL" id="RDB15954.1"/>
    </source>
</evidence>